<dbReference type="GO" id="GO:0005576">
    <property type="term" value="C:extracellular region"/>
    <property type="evidence" value="ECO:0007669"/>
    <property type="project" value="UniProtKB-SubCell"/>
</dbReference>
<proteinExistence type="predicted"/>
<organism evidence="4 5">
    <name type="scientific">Salegentibacter salinarum</name>
    <dbReference type="NCBI Taxonomy" id="447422"/>
    <lineage>
        <taxon>Bacteria</taxon>
        <taxon>Pseudomonadati</taxon>
        <taxon>Bacteroidota</taxon>
        <taxon>Flavobacteriia</taxon>
        <taxon>Flavobacteriales</taxon>
        <taxon>Flavobacteriaceae</taxon>
        <taxon>Salegentibacter</taxon>
    </lineage>
</organism>
<evidence type="ECO:0008006" key="6">
    <source>
        <dbReference type="Google" id="ProtNLM"/>
    </source>
</evidence>
<dbReference type="PROSITE" id="PS50292">
    <property type="entry name" value="PEROXIDASE_3"/>
    <property type="match status" value="1"/>
</dbReference>
<dbReference type="AlphaFoldDB" id="A0A2N0U1H2"/>
<dbReference type="PANTHER" id="PTHR11475:SF4">
    <property type="entry name" value="CHORION PEROXIDASE"/>
    <property type="match status" value="1"/>
</dbReference>
<keyword evidence="5" id="KW-1185">Reference proteome</keyword>
<dbReference type="GO" id="GO:0020037">
    <property type="term" value="F:heme binding"/>
    <property type="evidence" value="ECO:0007669"/>
    <property type="project" value="InterPro"/>
</dbReference>
<accession>A0A2N0U1H2</accession>
<dbReference type="PANTHER" id="PTHR11475">
    <property type="entry name" value="OXIDASE/PEROXIDASE"/>
    <property type="match status" value="1"/>
</dbReference>
<comment type="subcellular location">
    <subcellularLocation>
        <location evidence="1">Secreted</location>
    </subcellularLocation>
</comment>
<dbReference type="GO" id="GO:0006979">
    <property type="term" value="P:response to oxidative stress"/>
    <property type="evidence" value="ECO:0007669"/>
    <property type="project" value="InterPro"/>
</dbReference>
<evidence type="ECO:0000256" key="2">
    <source>
        <dbReference type="ARBA" id="ARBA00022525"/>
    </source>
</evidence>
<dbReference type="Proteomes" id="UP000232673">
    <property type="component" value="Unassembled WGS sequence"/>
</dbReference>
<dbReference type="InterPro" id="IPR037120">
    <property type="entry name" value="Haem_peroxidase_sf_animal"/>
</dbReference>
<keyword evidence="3" id="KW-0325">Glycoprotein</keyword>
<dbReference type="InterPro" id="IPR010255">
    <property type="entry name" value="Haem_peroxidase_sf"/>
</dbReference>
<dbReference type="InterPro" id="IPR019791">
    <property type="entry name" value="Haem_peroxidase_animal"/>
</dbReference>
<protein>
    <recommendedName>
        <fullName evidence="6">Peroxidase</fullName>
    </recommendedName>
</protein>
<dbReference type="SUPFAM" id="SSF48113">
    <property type="entry name" value="Heme-dependent peroxidases"/>
    <property type="match status" value="1"/>
</dbReference>
<keyword evidence="2" id="KW-0964">Secreted</keyword>
<dbReference type="CDD" id="cd09819">
    <property type="entry name" value="An_peroxidase_bacterial_1"/>
    <property type="match status" value="1"/>
</dbReference>
<dbReference type="GO" id="GO:0004601">
    <property type="term" value="F:peroxidase activity"/>
    <property type="evidence" value="ECO:0007669"/>
    <property type="project" value="InterPro"/>
</dbReference>
<dbReference type="EMBL" id="LKTS01000003">
    <property type="protein sequence ID" value="PKD20852.1"/>
    <property type="molecule type" value="Genomic_DNA"/>
</dbReference>
<gene>
    <name evidence="4" type="ORF">APR41_12480</name>
</gene>
<evidence type="ECO:0000256" key="1">
    <source>
        <dbReference type="ARBA" id="ARBA00004613"/>
    </source>
</evidence>
<dbReference type="Pfam" id="PF03098">
    <property type="entry name" value="An_peroxidase"/>
    <property type="match status" value="1"/>
</dbReference>
<dbReference type="STRING" id="447422.SAMN05660903_02544"/>
<dbReference type="Gene3D" id="1.10.640.10">
    <property type="entry name" value="Haem peroxidase domain superfamily, animal type"/>
    <property type="match status" value="1"/>
</dbReference>
<reference evidence="4 5" key="1">
    <citation type="submission" date="2015-10" db="EMBL/GenBank/DDBJ databases">
        <title>Draft genome sequence of Salegentibacter salinarum KCTC 12975.</title>
        <authorList>
            <person name="Lin W."/>
            <person name="Zheng Q."/>
        </authorList>
    </citation>
    <scope>NUCLEOTIDE SEQUENCE [LARGE SCALE GENOMIC DNA]</scope>
    <source>
        <strain evidence="4 5">KCTC 12975</strain>
    </source>
</reference>
<evidence type="ECO:0000256" key="3">
    <source>
        <dbReference type="ARBA" id="ARBA00023180"/>
    </source>
</evidence>
<comment type="caution">
    <text evidence="4">The sequence shown here is derived from an EMBL/GenBank/DDBJ whole genome shotgun (WGS) entry which is preliminary data.</text>
</comment>
<sequence>MPQLSGYTVIKILLTTKNQLIMSDSNHHGMHSFEGKNVLCSHHSFEEESFGRFGRMFRELSPLYNPPSTLSGLGKKDGPMNGGNSPKFTNSVPLGMVFFGQFIDHDITFDTSTSFSSINNPNEIENSRSANLDLDSVFGGGPEDDPFLYKPREEGYYLLTALSNNNIGQNQATEKNDLQRNGKETAIIGDPRNDENRVISQMQLAFVRFYNANYKIMKDANPGYSPEHLYEEARKTTTWHYQWIVVNEFLPMMCGKYLVADILGNGRKFYKPVYSAFIPVEFSVAAFRFGHTMIAQKLKLQQDGEMKSIFSKEFGKGFSRLTSSDQAIEWNAFFDYGTDFQKAEKLDTTLAPILLELPFVPSDDPNDKSLATRNFRRGQSFLLPSGENVARHMQREDSEIEQVVDFVNNKEKMVDVDLSAGIPLWYYVLAEAEVIGRQDSDTQFSSGEGLGPVGGRIVAEVLLGLLELDRESFLGNNRDWVPTHGKKRVFTMKDLLEEADKAYDL</sequence>
<name>A0A2N0U1H2_9FLAO</name>
<evidence type="ECO:0000313" key="5">
    <source>
        <dbReference type="Proteomes" id="UP000232673"/>
    </source>
</evidence>
<evidence type="ECO:0000313" key="4">
    <source>
        <dbReference type="EMBL" id="PKD20852.1"/>
    </source>
</evidence>